<dbReference type="InParanoid" id="A0A409VFQ7"/>
<evidence type="ECO:0000256" key="2">
    <source>
        <dbReference type="SAM" id="Phobius"/>
    </source>
</evidence>
<evidence type="ECO:0000313" key="3">
    <source>
        <dbReference type="EMBL" id="PPQ65082.1"/>
    </source>
</evidence>
<dbReference type="EMBL" id="NHTK01006077">
    <property type="protein sequence ID" value="PPQ65082.1"/>
    <property type="molecule type" value="Genomic_DNA"/>
</dbReference>
<feature type="compositionally biased region" description="Polar residues" evidence="1">
    <location>
        <begin position="31"/>
        <end position="41"/>
    </location>
</feature>
<dbReference type="OrthoDB" id="3062801at2759"/>
<feature type="region of interest" description="Disordered" evidence="1">
    <location>
        <begin position="784"/>
        <end position="816"/>
    </location>
</feature>
<sequence>MDPNFHSTTGEEGSATSKVLDHDHDDGLPVESTTLDQVDSEQFSLLVSPRLKPTHDASQSNPDSEIYARSVEIEIEDSTPIADNNDHLQVPGLQHARTHSWTSDATLRPGSQSSDIPVPIVDLNAQQQATSSTPANEVLSQGPVFAHVPTSDAPYDDNANVLPVHQEKTGIEDLKAENQAEKLPDNPPQGDTEERFVSFLTRNAKYIWSFVQRYGWIAIAGFYSGCLLYLPSLYYSRVSRIFSEAQLSIKEIEKHVLEMRSSITGDYSTLPSMAYPDPQTPRFKSLTSKWEKFVDGLIKEWKTLNIVSALLLSAILTLLQIPNAEQDPITKYFALYSLLCALSGLVYGCAYIIRFNTMREPHKAVAWAALVEGEKGDKTENKKRSETEDVEKGIIKGETGENGVKVTVWWNVWVLLAMPSVWLTWSLILYISAIVSFVWRSDSLDSSTRLSESALLSVRLVFSITLAIAMIYGCLIFLTFRQFGEVMDEKYVTRVRSLVQKKKSEHNLRSRSTTPSLHPSAHVRPTMPVPYSELYPPYIDPYMPSHSNLGSPQSAAELPLPTPRDQRQYLPRFPMSQSVTSSNSTPLQPVYELPESTSSPNRTQNVPLPDQQISESNKVVPVASDTQIILSPIQNNSASIPGLTTLTSNTNPNSNAGTSQLRRQRIQSMQEADDDDRIRIDSQLLDQHSQHVREASKFPRSRNPREASRKPVERMQESRLLRRARAIPDPDKILRRQETTEELYLRLGKPKVAPREPLVADKHLHAHPDVLIRRAQHFRLQQDLDSESQSNPHMPQNARNENAGPSSGSSPIDGVNTTDAVALLPVPPSPESLPTPKMSVLSANTHATTPMTLSFPLVSGDNGDIGSNNT</sequence>
<feature type="compositionally biased region" description="Polar residues" evidence="1">
    <location>
        <begin position="1"/>
        <end position="17"/>
    </location>
</feature>
<dbReference type="AlphaFoldDB" id="A0A409VFQ7"/>
<feature type="compositionally biased region" description="Polar residues" evidence="1">
    <location>
        <begin position="656"/>
        <end position="670"/>
    </location>
</feature>
<proteinExistence type="predicted"/>
<keyword evidence="2" id="KW-0812">Transmembrane</keyword>
<name>A0A409VFQ7_9AGAR</name>
<feature type="compositionally biased region" description="Polar residues" evidence="1">
    <location>
        <begin position="787"/>
        <end position="816"/>
    </location>
</feature>
<organism evidence="3 4">
    <name type="scientific">Panaeolus cyanescens</name>
    <dbReference type="NCBI Taxonomy" id="181874"/>
    <lineage>
        <taxon>Eukaryota</taxon>
        <taxon>Fungi</taxon>
        <taxon>Dikarya</taxon>
        <taxon>Basidiomycota</taxon>
        <taxon>Agaricomycotina</taxon>
        <taxon>Agaricomycetes</taxon>
        <taxon>Agaricomycetidae</taxon>
        <taxon>Agaricales</taxon>
        <taxon>Agaricineae</taxon>
        <taxon>Galeropsidaceae</taxon>
        <taxon>Panaeolus</taxon>
    </lineage>
</organism>
<feature type="region of interest" description="Disordered" evidence="1">
    <location>
        <begin position="503"/>
        <end position="525"/>
    </location>
</feature>
<feature type="region of interest" description="Disordered" evidence="1">
    <location>
        <begin position="1"/>
        <end position="41"/>
    </location>
</feature>
<feature type="compositionally biased region" description="Polar residues" evidence="1">
    <location>
        <begin position="595"/>
        <end position="615"/>
    </location>
</feature>
<feature type="transmembrane region" description="Helical" evidence="2">
    <location>
        <begin position="459"/>
        <end position="480"/>
    </location>
</feature>
<keyword evidence="4" id="KW-1185">Reference proteome</keyword>
<feature type="compositionally biased region" description="Polar residues" evidence="1">
    <location>
        <begin position="545"/>
        <end position="554"/>
    </location>
</feature>
<reference evidence="3 4" key="1">
    <citation type="journal article" date="2018" name="Evol. Lett.">
        <title>Horizontal gene cluster transfer increased hallucinogenic mushroom diversity.</title>
        <authorList>
            <person name="Reynolds H.T."/>
            <person name="Vijayakumar V."/>
            <person name="Gluck-Thaler E."/>
            <person name="Korotkin H.B."/>
            <person name="Matheny P.B."/>
            <person name="Slot J.C."/>
        </authorList>
    </citation>
    <scope>NUCLEOTIDE SEQUENCE [LARGE SCALE GENOMIC DNA]</scope>
    <source>
        <strain evidence="3 4">2629</strain>
    </source>
</reference>
<evidence type="ECO:0000313" key="4">
    <source>
        <dbReference type="Proteomes" id="UP000284842"/>
    </source>
</evidence>
<keyword evidence="2" id="KW-1133">Transmembrane helix</keyword>
<comment type="caution">
    <text evidence="3">The sequence shown here is derived from an EMBL/GenBank/DDBJ whole genome shotgun (WGS) entry which is preliminary data.</text>
</comment>
<gene>
    <name evidence="3" type="ORF">CVT24_003036</name>
</gene>
<dbReference type="Proteomes" id="UP000284842">
    <property type="component" value="Unassembled WGS sequence"/>
</dbReference>
<feature type="transmembrane region" description="Helical" evidence="2">
    <location>
        <begin position="333"/>
        <end position="353"/>
    </location>
</feature>
<feature type="transmembrane region" description="Helical" evidence="2">
    <location>
        <begin position="303"/>
        <end position="321"/>
    </location>
</feature>
<feature type="compositionally biased region" description="Basic and acidic residues" evidence="1">
    <location>
        <begin position="688"/>
        <end position="724"/>
    </location>
</feature>
<feature type="transmembrane region" description="Helical" evidence="2">
    <location>
        <begin position="214"/>
        <end position="235"/>
    </location>
</feature>
<feature type="compositionally biased region" description="Polar residues" evidence="1">
    <location>
        <begin position="575"/>
        <end position="587"/>
    </location>
</feature>
<evidence type="ECO:0000256" key="1">
    <source>
        <dbReference type="SAM" id="MobiDB-lite"/>
    </source>
</evidence>
<feature type="region of interest" description="Disordered" evidence="1">
    <location>
        <begin position="545"/>
        <end position="615"/>
    </location>
</feature>
<feature type="compositionally biased region" description="Low complexity" evidence="1">
    <location>
        <begin position="643"/>
        <end position="655"/>
    </location>
</feature>
<feature type="region of interest" description="Disordered" evidence="1">
    <location>
        <begin position="636"/>
        <end position="724"/>
    </location>
</feature>
<accession>A0A409VFQ7</accession>
<feature type="transmembrane region" description="Helical" evidence="2">
    <location>
        <begin position="412"/>
        <end position="439"/>
    </location>
</feature>
<dbReference type="STRING" id="181874.A0A409VFQ7"/>
<protein>
    <submittedName>
        <fullName evidence="3">Uncharacterized protein</fullName>
    </submittedName>
</protein>
<keyword evidence="2" id="KW-0472">Membrane</keyword>